<feature type="compositionally biased region" description="Low complexity" evidence="1">
    <location>
        <begin position="67"/>
        <end position="79"/>
    </location>
</feature>
<dbReference type="GeneID" id="36589568"/>
<feature type="compositionally biased region" description="Basic and acidic residues" evidence="1">
    <location>
        <begin position="82"/>
        <end position="92"/>
    </location>
</feature>
<dbReference type="OrthoDB" id="5325276at2759"/>
<feature type="compositionally biased region" description="Polar residues" evidence="1">
    <location>
        <begin position="294"/>
        <end position="314"/>
    </location>
</feature>
<sequence length="566" mass="61057">MGSRLNRLLFGKSSSTSSSNPNVKGRSYDSAVALDPPVKGSYPIAGNGPNVLEELQRSRSKRDASRRQSAASTRAAAPSVPRFREDILERPRTAPHNGKPGGGYTFGSNNNTHGRTRSGFSMKSPPNFFNSSQRNSIRSTVEPPPPLVPAPISKSSAPNPREIRAYQPTKASKPAEAGAPNTFTPPSALHLRNASHISHKSYVDLLDAHSNIRPSRDVSRDRAKASGVRNYGEDVADRNLAAFDLNSPEFSYRKSVYVSQKGHNKEGVPASQAASARSDVLAHEHTASDDIHSPRNQTKANSTRSSQINSSASRPVSVYQPRIDSTSAVTYSANRCQNDDWLPPPNSVHDHRVRNLSPFSTSASIDEEPEDTGHQLFVPITSTPPIPTRGRARTLTKDNQKTPPMSISRLTVPIPSQQRSSANPSSLKDRRRTMSEASQTSVTIGGTHSRSGSATYSALPSQSRQDFQADNQSATRGQPPGTATKKQGMIVEGAREPPSLEGVVDLSNTVDRDVTIKALPGTDAPPIPAFSNMRPQSNVSRPLSLPSRSSWRPSNLPSPLNVHPPG</sequence>
<proteinExistence type="predicted"/>
<feature type="compositionally biased region" description="Polar residues" evidence="1">
    <location>
        <begin position="435"/>
        <end position="476"/>
    </location>
</feature>
<feature type="compositionally biased region" description="Low complexity" evidence="1">
    <location>
        <begin position="537"/>
        <end position="566"/>
    </location>
</feature>
<dbReference type="Proteomes" id="UP000235371">
    <property type="component" value="Unassembled WGS sequence"/>
</dbReference>
<dbReference type="EMBL" id="KZ613887">
    <property type="protein sequence ID" value="PMD53322.1"/>
    <property type="molecule type" value="Genomic_DNA"/>
</dbReference>
<dbReference type="RefSeq" id="XP_024730226.1">
    <property type="nucleotide sequence ID" value="XM_024881491.1"/>
</dbReference>
<dbReference type="AlphaFoldDB" id="A0A2J6SRC3"/>
<feature type="compositionally biased region" description="Polar residues" evidence="1">
    <location>
        <begin position="127"/>
        <end position="139"/>
    </location>
</feature>
<keyword evidence="3" id="KW-1185">Reference proteome</keyword>
<organism evidence="2 3">
    <name type="scientific">Hyaloscypha bicolor E</name>
    <dbReference type="NCBI Taxonomy" id="1095630"/>
    <lineage>
        <taxon>Eukaryota</taxon>
        <taxon>Fungi</taxon>
        <taxon>Dikarya</taxon>
        <taxon>Ascomycota</taxon>
        <taxon>Pezizomycotina</taxon>
        <taxon>Leotiomycetes</taxon>
        <taxon>Helotiales</taxon>
        <taxon>Hyaloscyphaceae</taxon>
        <taxon>Hyaloscypha</taxon>
        <taxon>Hyaloscypha bicolor</taxon>
    </lineage>
</organism>
<feature type="compositionally biased region" description="Basic and acidic residues" evidence="1">
    <location>
        <begin position="280"/>
        <end position="293"/>
    </location>
</feature>
<evidence type="ECO:0008006" key="4">
    <source>
        <dbReference type="Google" id="ProtNLM"/>
    </source>
</evidence>
<dbReference type="InParanoid" id="A0A2J6SRC3"/>
<feature type="compositionally biased region" description="Polar residues" evidence="1">
    <location>
        <begin position="106"/>
        <end position="121"/>
    </location>
</feature>
<feature type="region of interest" description="Disordered" evidence="1">
    <location>
        <begin position="518"/>
        <end position="566"/>
    </location>
</feature>
<feature type="compositionally biased region" description="Polar residues" evidence="1">
    <location>
        <begin position="401"/>
        <end position="426"/>
    </location>
</feature>
<feature type="region of interest" description="Disordered" evidence="1">
    <location>
        <begin position="263"/>
        <end position="321"/>
    </location>
</feature>
<feature type="region of interest" description="Disordered" evidence="1">
    <location>
        <begin position="361"/>
        <end position="487"/>
    </location>
</feature>
<feature type="region of interest" description="Disordered" evidence="1">
    <location>
        <begin position="1"/>
        <end position="160"/>
    </location>
</feature>
<gene>
    <name evidence="2" type="ORF">K444DRAFT_619287</name>
</gene>
<name>A0A2J6SRC3_9HELO</name>
<evidence type="ECO:0000256" key="1">
    <source>
        <dbReference type="SAM" id="MobiDB-lite"/>
    </source>
</evidence>
<accession>A0A2J6SRC3</accession>
<protein>
    <recommendedName>
        <fullName evidence="4">Pal1-domain-containing protein</fullName>
    </recommendedName>
</protein>
<evidence type="ECO:0000313" key="3">
    <source>
        <dbReference type="Proteomes" id="UP000235371"/>
    </source>
</evidence>
<feature type="compositionally biased region" description="Basic and acidic residues" evidence="1">
    <location>
        <begin position="54"/>
        <end position="66"/>
    </location>
</feature>
<reference evidence="2 3" key="1">
    <citation type="submission" date="2016-04" db="EMBL/GenBank/DDBJ databases">
        <title>A degradative enzymes factory behind the ericoid mycorrhizal symbiosis.</title>
        <authorList>
            <consortium name="DOE Joint Genome Institute"/>
            <person name="Martino E."/>
            <person name="Morin E."/>
            <person name="Grelet G."/>
            <person name="Kuo A."/>
            <person name="Kohler A."/>
            <person name="Daghino S."/>
            <person name="Barry K."/>
            <person name="Choi C."/>
            <person name="Cichocki N."/>
            <person name="Clum A."/>
            <person name="Copeland A."/>
            <person name="Hainaut M."/>
            <person name="Haridas S."/>
            <person name="Labutti K."/>
            <person name="Lindquist E."/>
            <person name="Lipzen A."/>
            <person name="Khouja H.-R."/>
            <person name="Murat C."/>
            <person name="Ohm R."/>
            <person name="Olson A."/>
            <person name="Spatafora J."/>
            <person name="Veneault-Fourrey C."/>
            <person name="Henrissat B."/>
            <person name="Grigoriev I."/>
            <person name="Martin F."/>
            <person name="Perotto S."/>
        </authorList>
    </citation>
    <scope>NUCLEOTIDE SEQUENCE [LARGE SCALE GENOMIC DNA]</scope>
    <source>
        <strain evidence="2 3">E</strain>
    </source>
</reference>
<evidence type="ECO:0000313" key="2">
    <source>
        <dbReference type="EMBL" id="PMD53322.1"/>
    </source>
</evidence>